<sequence>MAKNLKLEKQEAINGDVSYFIWHGNSVVLVTSNIEEALIKFEEFKNRIKDGFPKTSLVLSYGE</sequence>
<proteinExistence type="predicted"/>
<dbReference type="EMBL" id="LR797179">
    <property type="protein sequence ID" value="CAB4191897.1"/>
    <property type="molecule type" value="Genomic_DNA"/>
</dbReference>
<organism evidence="1">
    <name type="scientific">uncultured Caudovirales phage</name>
    <dbReference type="NCBI Taxonomy" id="2100421"/>
    <lineage>
        <taxon>Viruses</taxon>
        <taxon>Duplodnaviria</taxon>
        <taxon>Heunggongvirae</taxon>
        <taxon>Uroviricota</taxon>
        <taxon>Caudoviricetes</taxon>
        <taxon>Peduoviridae</taxon>
        <taxon>Maltschvirus</taxon>
        <taxon>Maltschvirus maltsch</taxon>
    </lineage>
</organism>
<accession>A0A6J5RC01</accession>
<reference evidence="1" key="1">
    <citation type="submission" date="2020-05" db="EMBL/GenBank/DDBJ databases">
        <authorList>
            <person name="Chiriac C."/>
            <person name="Salcher M."/>
            <person name="Ghai R."/>
            <person name="Kavagutti S V."/>
        </authorList>
    </citation>
    <scope>NUCLEOTIDE SEQUENCE</scope>
</reference>
<evidence type="ECO:0000313" key="1">
    <source>
        <dbReference type="EMBL" id="CAB4191897.1"/>
    </source>
</evidence>
<name>A0A6J5RC01_9CAUD</name>
<protein>
    <submittedName>
        <fullName evidence="1">Uncharacterized protein</fullName>
    </submittedName>
</protein>
<gene>
    <name evidence="1" type="ORF">UFOVP1230_23</name>
</gene>